<keyword evidence="1" id="KW-1133">Transmembrane helix</keyword>
<gene>
    <name evidence="2" type="ORF">NCTC13071_01065</name>
</gene>
<dbReference type="Proteomes" id="UP000274578">
    <property type="component" value="Chromosome 1"/>
</dbReference>
<keyword evidence="1" id="KW-0472">Membrane</keyword>
<dbReference type="EMBL" id="LR134384">
    <property type="protein sequence ID" value="VEH15070.1"/>
    <property type="molecule type" value="Genomic_DNA"/>
</dbReference>
<evidence type="ECO:0000313" key="3">
    <source>
        <dbReference type="Proteomes" id="UP000274578"/>
    </source>
</evidence>
<evidence type="ECO:0000313" key="2">
    <source>
        <dbReference type="EMBL" id="VEH15070.1"/>
    </source>
</evidence>
<sequence>MKRLTDFYHSLPIVRNNKGNRSTSHAYFNFEGKRYTIAIDSSSVQPLITLKAHLSEETFYRILCDNDLLIDNNPYGIEYYGYEPVFKAEKKDYRSGDVHYILIQNLVFIVTFGKEMLHVESVYRLADDEMPAPEDNRKIWQKTIAFLIIMCMVYLFLHYLTAHFW</sequence>
<name>A0A448L533_9BACT</name>
<dbReference type="GeneID" id="85011925"/>
<dbReference type="AlphaFoldDB" id="A0A448L533"/>
<protein>
    <submittedName>
        <fullName evidence="2">Uncharacterized protein</fullName>
    </submittedName>
</protein>
<feature type="transmembrane region" description="Helical" evidence="1">
    <location>
        <begin position="144"/>
        <end position="162"/>
    </location>
</feature>
<keyword evidence="1" id="KW-0812">Transmembrane</keyword>
<organism evidence="2 3">
    <name type="scientific">Segatella oris</name>
    <dbReference type="NCBI Taxonomy" id="28135"/>
    <lineage>
        <taxon>Bacteria</taxon>
        <taxon>Pseudomonadati</taxon>
        <taxon>Bacteroidota</taxon>
        <taxon>Bacteroidia</taxon>
        <taxon>Bacteroidales</taxon>
        <taxon>Prevotellaceae</taxon>
        <taxon>Segatella</taxon>
    </lineage>
</organism>
<reference evidence="2 3" key="1">
    <citation type="submission" date="2018-12" db="EMBL/GenBank/DDBJ databases">
        <authorList>
            <consortium name="Pathogen Informatics"/>
        </authorList>
    </citation>
    <scope>NUCLEOTIDE SEQUENCE [LARGE SCALE GENOMIC DNA]</scope>
    <source>
        <strain evidence="2 3">NCTC13071</strain>
    </source>
</reference>
<accession>A0A448L533</accession>
<evidence type="ECO:0000256" key="1">
    <source>
        <dbReference type="SAM" id="Phobius"/>
    </source>
</evidence>
<dbReference type="RefSeq" id="WP_018920770.1">
    <property type="nucleotide sequence ID" value="NZ_LR134384.1"/>
</dbReference>
<dbReference type="KEGG" id="poc:NCTC13071_01065"/>
<proteinExistence type="predicted"/>